<gene>
    <name evidence="1" type="ORF">SAMN04487967_2514</name>
</gene>
<accession>A0A1H6G2P1</accession>
<evidence type="ECO:0000313" key="2">
    <source>
        <dbReference type="Proteomes" id="UP000199112"/>
    </source>
</evidence>
<evidence type="ECO:0000313" key="1">
    <source>
        <dbReference type="EMBL" id="SEH16254.1"/>
    </source>
</evidence>
<dbReference type="AlphaFoldDB" id="A0A1H6G2P1"/>
<keyword evidence="2" id="KW-1185">Reference proteome</keyword>
<reference evidence="2" key="1">
    <citation type="submission" date="2016-10" db="EMBL/GenBank/DDBJ databases">
        <authorList>
            <person name="Varghese N."/>
            <person name="Submissions S."/>
        </authorList>
    </citation>
    <scope>NUCLEOTIDE SEQUENCE [LARGE SCALE GENOMIC DNA]</scope>
    <source>
        <strain evidence="2">CGMCC 1.8981</strain>
    </source>
</reference>
<name>A0A1H6G2P1_9EURY</name>
<dbReference type="Proteomes" id="UP000199112">
    <property type="component" value="Unassembled WGS sequence"/>
</dbReference>
<protein>
    <submittedName>
        <fullName evidence="1">Uncharacterized protein</fullName>
    </submittedName>
</protein>
<proteinExistence type="predicted"/>
<dbReference type="EMBL" id="FNWL01000002">
    <property type="protein sequence ID" value="SEH16254.1"/>
    <property type="molecule type" value="Genomic_DNA"/>
</dbReference>
<organism evidence="1 2">
    <name type="scientific">Natronorubrum sediminis</name>
    <dbReference type="NCBI Taxonomy" id="640943"/>
    <lineage>
        <taxon>Archaea</taxon>
        <taxon>Methanobacteriati</taxon>
        <taxon>Methanobacteriota</taxon>
        <taxon>Stenosarchaea group</taxon>
        <taxon>Halobacteria</taxon>
        <taxon>Halobacteriales</taxon>
        <taxon>Natrialbaceae</taxon>
        <taxon>Natronorubrum</taxon>
    </lineage>
</organism>
<sequence length="37" mass="4451">MTDRYELLVCEDGQLEIRDPDDPCRWITTDSPIEIRR</sequence>